<dbReference type="Proteomes" id="UP001054945">
    <property type="component" value="Unassembled WGS sequence"/>
</dbReference>
<evidence type="ECO:0000313" key="2">
    <source>
        <dbReference type="Proteomes" id="UP001054945"/>
    </source>
</evidence>
<keyword evidence="2" id="KW-1185">Reference proteome</keyword>
<evidence type="ECO:0000313" key="1">
    <source>
        <dbReference type="EMBL" id="GIY84713.1"/>
    </source>
</evidence>
<reference evidence="1 2" key="1">
    <citation type="submission" date="2021-06" db="EMBL/GenBank/DDBJ databases">
        <title>Caerostris extrusa draft genome.</title>
        <authorList>
            <person name="Kono N."/>
            <person name="Arakawa K."/>
        </authorList>
    </citation>
    <scope>NUCLEOTIDE SEQUENCE [LARGE SCALE GENOMIC DNA]</scope>
</reference>
<organism evidence="1 2">
    <name type="scientific">Caerostris extrusa</name>
    <name type="common">Bark spider</name>
    <name type="synonym">Caerostris bankana</name>
    <dbReference type="NCBI Taxonomy" id="172846"/>
    <lineage>
        <taxon>Eukaryota</taxon>
        <taxon>Metazoa</taxon>
        <taxon>Ecdysozoa</taxon>
        <taxon>Arthropoda</taxon>
        <taxon>Chelicerata</taxon>
        <taxon>Arachnida</taxon>
        <taxon>Araneae</taxon>
        <taxon>Araneomorphae</taxon>
        <taxon>Entelegynae</taxon>
        <taxon>Araneoidea</taxon>
        <taxon>Araneidae</taxon>
        <taxon>Caerostris</taxon>
    </lineage>
</organism>
<gene>
    <name evidence="1" type="ORF">CEXT_931</name>
</gene>
<accession>A0AAV4WQZ0</accession>
<comment type="caution">
    <text evidence="1">The sequence shown here is derived from an EMBL/GenBank/DDBJ whole genome shotgun (WGS) entry which is preliminary data.</text>
</comment>
<proteinExistence type="predicted"/>
<name>A0AAV4WQZ0_CAEEX</name>
<protein>
    <submittedName>
        <fullName evidence="1">Uncharacterized protein</fullName>
    </submittedName>
</protein>
<dbReference type="AlphaFoldDB" id="A0AAV4WQZ0"/>
<sequence>MSVTEQSILTTDSGCQQTFGQRNARMNQLSQHPNAFNPIERSGMSSTNELPPHFSSAYYNFGESDHTLTNRVSQYSEKSLEMPIFAVQNANYNPMILTSQNSVTLNKHSKVEYKIATSKSHTRKFQI</sequence>
<dbReference type="EMBL" id="BPLR01016549">
    <property type="protein sequence ID" value="GIY84713.1"/>
    <property type="molecule type" value="Genomic_DNA"/>
</dbReference>